<sequence length="156" mass="17881">MRPIDLSTLEYIKVPLDHLPFKKSTDETLCEIQDKIKELAEKKIFNLTGLSNTEIKYQYGAANFDKLATYDQNFTLLSRNLFKWGSYLYENGDFSEAQTVLEYAVSCKADISGIYTTLSSIYQKQGNYSKINELKEQAATLNTLMKDSILKSLNQF</sequence>
<protein>
    <submittedName>
        <fullName evidence="1">Uncharacterized protein</fullName>
    </submittedName>
</protein>
<dbReference type="RefSeq" id="WP_154519545.1">
    <property type="nucleotide sequence ID" value="NZ_VUMT01000014.1"/>
</dbReference>
<accession>A0A6L5XZ45</accession>
<gene>
    <name evidence="1" type="ORF">FYJ58_09700</name>
</gene>
<dbReference type="InterPro" id="IPR011990">
    <property type="entry name" value="TPR-like_helical_dom_sf"/>
</dbReference>
<dbReference type="AlphaFoldDB" id="A0A6L5XZ45"/>
<reference evidence="1 2" key="1">
    <citation type="submission" date="2019-08" db="EMBL/GenBank/DDBJ databases">
        <title>In-depth cultivation of the pig gut microbiome towards novel bacterial diversity and tailored functional studies.</title>
        <authorList>
            <person name="Wylensek D."/>
            <person name="Hitch T.C.A."/>
            <person name="Clavel T."/>
        </authorList>
    </citation>
    <scope>NUCLEOTIDE SEQUENCE [LARGE SCALE GENOMIC DNA]</scope>
    <source>
        <strain evidence="1 2">WCA-693-APC-MOT-I</strain>
    </source>
</reference>
<evidence type="ECO:0000313" key="2">
    <source>
        <dbReference type="Proteomes" id="UP000482209"/>
    </source>
</evidence>
<evidence type="ECO:0000313" key="1">
    <source>
        <dbReference type="EMBL" id="MSS64146.1"/>
    </source>
</evidence>
<comment type="caution">
    <text evidence="1">The sequence shown here is derived from an EMBL/GenBank/DDBJ whole genome shotgun (WGS) entry which is preliminary data.</text>
</comment>
<dbReference type="Proteomes" id="UP000482209">
    <property type="component" value="Unassembled WGS sequence"/>
</dbReference>
<proteinExistence type="predicted"/>
<dbReference type="Gene3D" id="1.25.40.10">
    <property type="entry name" value="Tetratricopeptide repeat domain"/>
    <property type="match status" value="1"/>
</dbReference>
<dbReference type="SUPFAM" id="SSF48452">
    <property type="entry name" value="TPR-like"/>
    <property type="match status" value="1"/>
</dbReference>
<keyword evidence="2" id="KW-1185">Reference proteome</keyword>
<dbReference type="EMBL" id="VUMT01000014">
    <property type="protein sequence ID" value="MSS64146.1"/>
    <property type="molecule type" value="Genomic_DNA"/>
</dbReference>
<organism evidence="1 2">
    <name type="scientific">Velocimicrobium porci</name>
    <dbReference type="NCBI Taxonomy" id="2606634"/>
    <lineage>
        <taxon>Bacteria</taxon>
        <taxon>Bacillati</taxon>
        <taxon>Bacillota</taxon>
        <taxon>Clostridia</taxon>
        <taxon>Lachnospirales</taxon>
        <taxon>Lachnospiraceae</taxon>
        <taxon>Velocimicrobium</taxon>
    </lineage>
</organism>
<name>A0A6L5XZ45_9FIRM</name>